<dbReference type="EMBL" id="PP848464">
    <property type="protein sequence ID" value="XBQ68742.1"/>
    <property type="molecule type" value="Genomic_DNA"/>
</dbReference>
<evidence type="ECO:0000313" key="1">
    <source>
        <dbReference type="EMBL" id="XBQ68742.1"/>
    </source>
</evidence>
<gene>
    <name evidence="1" type="ORF">ZGOWGMRN_CDS_0004</name>
</gene>
<protein>
    <submittedName>
        <fullName evidence="1">Uncharacterized protein</fullName>
    </submittedName>
</protein>
<reference evidence="1" key="1">
    <citation type="submission" date="2024-05" db="EMBL/GenBank/DDBJ databases">
        <title>The simplest Porifera holobiont: glass sponge Aphrocallistes beatrix thrives with only two symbionts.</title>
        <authorList>
            <person name="N Garritano A."/>
            <person name="A Allen M."/>
            <person name="Thomas T."/>
        </authorList>
    </citation>
    <scope>NUCLEOTIDE SEQUENCE</scope>
    <source>
        <strain evidence="1">AB1</strain>
    </source>
</reference>
<sequence length="29" mass="3406">MKIKCLKCGNFRDDRDMKINITCKDKCGK</sequence>
<organism evidence="1">
    <name type="scientific">Nitrosopumivirus cobalaminus</name>
    <dbReference type="NCBI Taxonomy" id="3158414"/>
    <lineage>
        <taxon>Viruses</taxon>
    </lineage>
</organism>
<proteinExistence type="predicted"/>
<accession>A0AAU7N458</accession>
<name>A0AAU7N458_9VIRU</name>